<keyword evidence="4" id="KW-1185">Reference proteome</keyword>
<dbReference type="EMBL" id="LDAU01000096">
    <property type="protein sequence ID" value="KRX06483.1"/>
    <property type="molecule type" value="Genomic_DNA"/>
</dbReference>
<proteinExistence type="predicted"/>
<dbReference type="PANTHER" id="PTHR23011">
    <property type="entry name" value="CYCLIC NUCLEOTIDE-BINDING DOMAIN CONTAINING PROTEIN"/>
    <property type="match status" value="1"/>
</dbReference>
<name>A0A0V0QVP4_PSEPJ</name>
<organism evidence="3 4">
    <name type="scientific">Pseudocohnilembus persalinus</name>
    <name type="common">Ciliate</name>
    <dbReference type="NCBI Taxonomy" id="266149"/>
    <lineage>
        <taxon>Eukaryota</taxon>
        <taxon>Sar</taxon>
        <taxon>Alveolata</taxon>
        <taxon>Ciliophora</taxon>
        <taxon>Intramacronucleata</taxon>
        <taxon>Oligohymenophorea</taxon>
        <taxon>Scuticociliatia</taxon>
        <taxon>Philasterida</taxon>
        <taxon>Pseudocohnilembidae</taxon>
        <taxon>Pseudocohnilembus</taxon>
    </lineage>
</organism>
<comment type="caution">
    <text evidence="3">The sequence shown here is derived from an EMBL/GenBank/DDBJ whole genome shotgun (WGS) entry which is preliminary data.</text>
</comment>
<dbReference type="SUPFAM" id="SSF51206">
    <property type="entry name" value="cAMP-binding domain-like"/>
    <property type="match status" value="1"/>
</dbReference>
<dbReference type="InterPro" id="IPR014710">
    <property type="entry name" value="RmlC-like_jellyroll"/>
</dbReference>
<evidence type="ECO:0000313" key="4">
    <source>
        <dbReference type="Proteomes" id="UP000054937"/>
    </source>
</evidence>
<dbReference type="Gene3D" id="2.60.120.10">
    <property type="entry name" value="Jelly Rolls"/>
    <property type="match status" value="2"/>
</dbReference>
<evidence type="ECO:0000259" key="2">
    <source>
        <dbReference type="PROSITE" id="PS50042"/>
    </source>
</evidence>
<sequence>MNLDKEIQYYSQHSQQNQQSNIKIQNLNIKNHQEQEQDLQISQNQLLQHQKKKENENNYNQDSKFQNQQQKKVEQKDEFQGEPRQKINISEKIIKLLNINPLNRTEEENHRIANTLKQVHFFKQISKQQTFELCIKNLRLLSIPKNTVLFKQGQSGDNFYIILSGEISISKQLVNNEQNLDYQNSTGQILKKSKFSYEKRQESTQKSDQQQEQSFKKLQSSKSLGLDIYQNQANHQEISQNQEKKTESKEQNILIQKNDKNNEDQQQKYCIDEVIQDTEQHQKQFLQFNGIDKQISSYSLKICNQLSQLTSLKILHQGDSFGELALLKPQNGTRQATAISQYQTELAYLSREDYQKILKENTMLSALKLEMAIK</sequence>
<protein>
    <submittedName>
        <fullName evidence="3">Cyclic nucleotide-binding protein</fullName>
    </submittedName>
</protein>
<feature type="compositionally biased region" description="Polar residues" evidence="1">
    <location>
        <begin position="59"/>
        <end position="70"/>
    </location>
</feature>
<feature type="domain" description="Cyclic nucleotide-binding" evidence="2">
    <location>
        <begin position="121"/>
        <end position="172"/>
    </location>
</feature>
<dbReference type="PROSITE" id="PS00889">
    <property type="entry name" value="CNMP_BINDING_2"/>
    <property type="match status" value="1"/>
</dbReference>
<accession>A0A0V0QVP4</accession>
<feature type="compositionally biased region" description="Basic and acidic residues" evidence="1">
    <location>
        <begin position="71"/>
        <end position="84"/>
    </location>
</feature>
<dbReference type="AlphaFoldDB" id="A0A0V0QVP4"/>
<dbReference type="InterPro" id="IPR018488">
    <property type="entry name" value="cNMP-bd_CS"/>
</dbReference>
<dbReference type="InterPro" id="IPR000595">
    <property type="entry name" value="cNMP-bd_dom"/>
</dbReference>
<evidence type="ECO:0000313" key="3">
    <source>
        <dbReference type="EMBL" id="KRX06483.1"/>
    </source>
</evidence>
<dbReference type="OrthoDB" id="312042at2759"/>
<dbReference type="PANTHER" id="PTHR23011:SF28">
    <property type="entry name" value="CYCLIC NUCLEOTIDE-BINDING DOMAIN CONTAINING PROTEIN"/>
    <property type="match status" value="1"/>
</dbReference>
<reference evidence="3 4" key="1">
    <citation type="journal article" date="2015" name="Sci. Rep.">
        <title>Genome of the facultative scuticociliatosis pathogen Pseudocohnilembus persalinus provides insight into its virulence through horizontal gene transfer.</title>
        <authorList>
            <person name="Xiong J."/>
            <person name="Wang G."/>
            <person name="Cheng J."/>
            <person name="Tian M."/>
            <person name="Pan X."/>
            <person name="Warren A."/>
            <person name="Jiang C."/>
            <person name="Yuan D."/>
            <person name="Miao W."/>
        </authorList>
    </citation>
    <scope>NUCLEOTIDE SEQUENCE [LARGE SCALE GENOMIC DNA]</scope>
    <source>
        <strain evidence="3">36N120E</strain>
    </source>
</reference>
<evidence type="ECO:0000256" key="1">
    <source>
        <dbReference type="SAM" id="MobiDB-lite"/>
    </source>
</evidence>
<feature type="domain" description="Cyclic nucleotide-binding" evidence="2">
    <location>
        <begin position="312"/>
        <end position="358"/>
    </location>
</feature>
<dbReference type="InterPro" id="IPR018490">
    <property type="entry name" value="cNMP-bd_dom_sf"/>
</dbReference>
<feature type="region of interest" description="Disordered" evidence="1">
    <location>
        <begin position="49"/>
        <end position="84"/>
    </location>
</feature>
<dbReference type="Pfam" id="PF00027">
    <property type="entry name" value="cNMP_binding"/>
    <property type="match status" value="2"/>
</dbReference>
<dbReference type="CDD" id="cd00038">
    <property type="entry name" value="CAP_ED"/>
    <property type="match status" value="2"/>
</dbReference>
<dbReference type="PROSITE" id="PS50042">
    <property type="entry name" value="CNMP_BINDING_3"/>
    <property type="match status" value="2"/>
</dbReference>
<gene>
    <name evidence="3" type="ORF">PPERSA_05096</name>
</gene>
<dbReference type="Proteomes" id="UP000054937">
    <property type="component" value="Unassembled WGS sequence"/>
</dbReference>
<dbReference type="InParanoid" id="A0A0V0QVP4"/>